<dbReference type="RefSeq" id="XP_001428964.1">
    <property type="nucleotide sequence ID" value="XM_001428927.2"/>
</dbReference>
<dbReference type="KEGG" id="ptm:GSPATT00031798001"/>
<dbReference type="OrthoDB" id="308080at2759"/>
<sequence length="273" mass="33438">MDAMMKLEKQNKKHNFELSLLWQQLYQMQFLFQQRNNPSMQSYEDRISYSVFLSILPYLYLHDILKLRLMNRNMKEIITNYLLHNRFDQKKAILRLEVEIQQEKEKLPILYCEILEDLIQKSKDYVQEIIKINYKGVIQMPTYTPLLVMQVAECEGIELFKIIPEELMQMKNYLIFLDFSNYTDQRRNQLLEFYNGKVQLTNQMEQHMNIIDKSELIFSRMARMWLKQTYYKDTYQQFRLIMTLIKKKEILGQLLRQLKMIKKRKAKQREEPE</sequence>
<dbReference type="InParanoid" id="A0BSP9"/>
<protein>
    <recommendedName>
        <fullName evidence="3">F-box domain-containing protein</fullName>
    </recommendedName>
</protein>
<gene>
    <name evidence="1" type="ORF">GSPATT00031798001</name>
</gene>
<dbReference type="EMBL" id="CT868014">
    <property type="protein sequence ID" value="CAK61566.1"/>
    <property type="molecule type" value="Genomic_DNA"/>
</dbReference>
<dbReference type="Proteomes" id="UP000000600">
    <property type="component" value="Unassembled WGS sequence"/>
</dbReference>
<name>A0BSP9_PARTE</name>
<organism evidence="1 2">
    <name type="scientific">Paramecium tetraurelia</name>
    <dbReference type="NCBI Taxonomy" id="5888"/>
    <lineage>
        <taxon>Eukaryota</taxon>
        <taxon>Sar</taxon>
        <taxon>Alveolata</taxon>
        <taxon>Ciliophora</taxon>
        <taxon>Intramacronucleata</taxon>
        <taxon>Oligohymenophorea</taxon>
        <taxon>Peniculida</taxon>
        <taxon>Parameciidae</taxon>
        <taxon>Paramecium</taxon>
    </lineage>
</organism>
<evidence type="ECO:0008006" key="3">
    <source>
        <dbReference type="Google" id="ProtNLM"/>
    </source>
</evidence>
<evidence type="ECO:0000313" key="1">
    <source>
        <dbReference type="EMBL" id="CAK61566.1"/>
    </source>
</evidence>
<dbReference type="GeneID" id="5014748"/>
<reference evidence="1 2" key="1">
    <citation type="journal article" date="2006" name="Nature">
        <title>Global trends of whole-genome duplications revealed by the ciliate Paramecium tetraurelia.</title>
        <authorList>
            <consortium name="Genoscope"/>
            <person name="Aury J.-M."/>
            <person name="Jaillon O."/>
            <person name="Duret L."/>
            <person name="Noel B."/>
            <person name="Jubin C."/>
            <person name="Porcel B.M."/>
            <person name="Segurens B."/>
            <person name="Daubin V."/>
            <person name="Anthouard V."/>
            <person name="Aiach N."/>
            <person name="Arnaiz O."/>
            <person name="Billaut A."/>
            <person name="Beisson J."/>
            <person name="Blanc I."/>
            <person name="Bouhouche K."/>
            <person name="Camara F."/>
            <person name="Duharcourt S."/>
            <person name="Guigo R."/>
            <person name="Gogendeau D."/>
            <person name="Katinka M."/>
            <person name="Keller A.-M."/>
            <person name="Kissmehl R."/>
            <person name="Klotz C."/>
            <person name="Koll F."/>
            <person name="Le Moue A."/>
            <person name="Lepere C."/>
            <person name="Malinsky S."/>
            <person name="Nowacki M."/>
            <person name="Nowak J.K."/>
            <person name="Plattner H."/>
            <person name="Poulain J."/>
            <person name="Ruiz F."/>
            <person name="Serrano V."/>
            <person name="Zagulski M."/>
            <person name="Dessen P."/>
            <person name="Betermier M."/>
            <person name="Weissenbach J."/>
            <person name="Scarpelli C."/>
            <person name="Schachter V."/>
            <person name="Sperling L."/>
            <person name="Meyer E."/>
            <person name="Cohen J."/>
            <person name="Wincker P."/>
        </authorList>
    </citation>
    <scope>NUCLEOTIDE SEQUENCE [LARGE SCALE GENOMIC DNA]</scope>
    <source>
        <strain evidence="1 2">Stock d4-2</strain>
    </source>
</reference>
<dbReference type="OMA" id="WQQLYEM"/>
<evidence type="ECO:0000313" key="2">
    <source>
        <dbReference type="Proteomes" id="UP000000600"/>
    </source>
</evidence>
<dbReference type="HOGENOM" id="CLU_1021028_0_0_1"/>
<keyword evidence="2" id="KW-1185">Reference proteome</keyword>
<dbReference type="AlphaFoldDB" id="A0BSP9"/>
<accession>A0BSP9</accession>
<proteinExistence type="predicted"/>